<dbReference type="OrthoDB" id="5805629at2759"/>
<organism evidence="2 3">
    <name type="scientific">Caenorhabditis nigoni</name>
    <dbReference type="NCBI Taxonomy" id="1611254"/>
    <lineage>
        <taxon>Eukaryota</taxon>
        <taxon>Metazoa</taxon>
        <taxon>Ecdysozoa</taxon>
        <taxon>Nematoda</taxon>
        <taxon>Chromadorea</taxon>
        <taxon>Rhabditida</taxon>
        <taxon>Rhabditina</taxon>
        <taxon>Rhabditomorpha</taxon>
        <taxon>Rhabditoidea</taxon>
        <taxon>Rhabditidae</taxon>
        <taxon>Peloderinae</taxon>
        <taxon>Caenorhabditis</taxon>
    </lineage>
</organism>
<keyword evidence="1" id="KW-0732">Signal</keyword>
<comment type="caution">
    <text evidence="2">The sequence shown here is derived from an EMBL/GenBank/DDBJ whole genome shotgun (WGS) entry which is preliminary data.</text>
</comment>
<feature type="chain" id="PRO_5013835171" evidence="1">
    <location>
        <begin position="19"/>
        <end position="159"/>
    </location>
</feature>
<proteinExistence type="predicted"/>
<reference evidence="3" key="1">
    <citation type="submission" date="2017-10" db="EMBL/GenBank/DDBJ databases">
        <title>Rapid genome shrinkage in a self-fertile nematode reveals novel sperm competition proteins.</title>
        <authorList>
            <person name="Yin D."/>
            <person name="Schwarz E.M."/>
            <person name="Thomas C.G."/>
            <person name="Felde R.L."/>
            <person name="Korf I.F."/>
            <person name="Cutter A.D."/>
            <person name="Schartner C.M."/>
            <person name="Ralston E.J."/>
            <person name="Meyer B.J."/>
            <person name="Haag E.S."/>
        </authorList>
    </citation>
    <scope>NUCLEOTIDE SEQUENCE [LARGE SCALE GENOMIC DNA]</scope>
    <source>
        <strain evidence="3">JU1422</strain>
    </source>
</reference>
<dbReference type="PANTHER" id="PTHR31712">
    <property type="entry name" value="DIETARY RESTRICTION OVER EXPRESSED"/>
    <property type="match status" value="1"/>
</dbReference>
<dbReference type="Pfam" id="PF17305">
    <property type="entry name" value="DUF5354"/>
    <property type="match status" value="1"/>
</dbReference>
<dbReference type="Proteomes" id="UP000230233">
    <property type="component" value="Chromosome X"/>
</dbReference>
<dbReference type="PANTHER" id="PTHR31712:SF0">
    <property type="entry name" value="DIETARY RESTRICTION OVER EXPRESSED-RELATED"/>
    <property type="match status" value="1"/>
</dbReference>
<evidence type="ECO:0000313" key="2">
    <source>
        <dbReference type="EMBL" id="PIC20379.1"/>
    </source>
</evidence>
<feature type="signal peptide" evidence="1">
    <location>
        <begin position="1"/>
        <end position="18"/>
    </location>
</feature>
<dbReference type="AlphaFoldDB" id="A0A2G5SZP9"/>
<sequence length="159" mass="18156">MFSRTAVLVSCFFIATSGFSVRSSAKNTVQDAHEQLTKKLRCWVPIEENIAGNHFSGEHRLSEPIYDFCAYVPEPKNWNKGYVSGVHIADDDYTNELNFFQVTHPRLAMLNLCVQEAVQIGRTIQTPLRCLCKRDGCNLPQEFTTFLEFNKLPMPETSF</sequence>
<accession>A0A2G5SZP9</accession>
<name>A0A2G5SZP9_9PELO</name>
<gene>
    <name evidence="2" type="primary">Cnig_chr_X.g25602</name>
    <name evidence="2" type="ORF">B9Z55_025602</name>
</gene>
<evidence type="ECO:0000256" key="1">
    <source>
        <dbReference type="SAM" id="SignalP"/>
    </source>
</evidence>
<dbReference type="InterPro" id="IPR035291">
    <property type="entry name" value="DUF5354"/>
</dbReference>
<evidence type="ECO:0000313" key="3">
    <source>
        <dbReference type="Proteomes" id="UP000230233"/>
    </source>
</evidence>
<keyword evidence="3" id="KW-1185">Reference proteome</keyword>
<dbReference type="EMBL" id="PDUG01000006">
    <property type="protein sequence ID" value="PIC20379.1"/>
    <property type="molecule type" value="Genomic_DNA"/>
</dbReference>
<protein>
    <submittedName>
        <fullName evidence="2">Uncharacterized protein</fullName>
    </submittedName>
</protein>